<dbReference type="FunFam" id="1.10.486.10:FF:000003">
    <property type="entry name" value="ATP-dependent DNA helicase"/>
    <property type="match status" value="1"/>
</dbReference>
<feature type="compositionally biased region" description="Polar residues" evidence="14">
    <location>
        <begin position="1"/>
        <end position="10"/>
    </location>
</feature>
<dbReference type="OrthoDB" id="9806690at2"/>
<dbReference type="GO" id="GO:0043138">
    <property type="term" value="F:3'-5' DNA helicase activity"/>
    <property type="evidence" value="ECO:0007669"/>
    <property type="project" value="UniProtKB-EC"/>
</dbReference>
<dbReference type="Proteomes" id="UP000185478">
    <property type="component" value="Chromosome"/>
</dbReference>
<evidence type="ECO:0000256" key="6">
    <source>
        <dbReference type="ARBA" id="ARBA00022840"/>
    </source>
</evidence>
<proteinExistence type="inferred from homology"/>
<feature type="domain" description="UvrD-like helicase C-terminal" evidence="16">
    <location>
        <begin position="346"/>
        <end position="652"/>
    </location>
</feature>
<evidence type="ECO:0000259" key="16">
    <source>
        <dbReference type="PROSITE" id="PS51217"/>
    </source>
</evidence>
<evidence type="ECO:0000256" key="1">
    <source>
        <dbReference type="ARBA" id="ARBA00009922"/>
    </source>
</evidence>
<comment type="similarity">
    <text evidence="1 13">Belongs to the helicase family. UvrD subfamily.</text>
</comment>
<evidence type="ECO:0000256" key="2">
    <source>
        <dbReference type="ARBA" id="ARBA00022741"/>
    </source>
</evidence>
<dbReference type="GO" id="GO:0000725">
    <property type="term" value="P:recombinational repair"/>
    <property type="evidence" value="ECO:0007669"/>
    <property type="project" value="TreeGrafter"/>
</dbReference>
<evidence type="ECO:0000313" key="17">
    <source>
        <dbReference type="EMBL" id="APT84332.1"/>
    </source>
</evidence>
<dbReference type="InterPro" id="IPR027417">
    <property type="entry name" value="P-loop_NTPase"/>
</dbReference>
<feature type="region of interest" description="Disordered" evidence="14">
    <location>
        <begin position="1"/>
        <end position="43"/>
    </location>
</feature>
<evidence type="ECO:0000256" key="10">
    <source>
        <dbReference type="ARBA" id="ARBA00034617"/>
    </source>
</evidence>
<dbReference type="Gene3D" id="3.40.50.300">
    <property type="entry name" value="P-loop containing nucleotide triphosphate hydrolases"/>
    <property type="match status" value="2"/>
</dbReference>
<dbReference type="NCBIfam" id="TIGR01073">
    <property type="entry name" value="pcrA"/>
    <property type="match status" value="1"/>
</dbReference>
<evidence type="ECO:0000256" key="5">
    <source>
        <dbReference type="ARBA" id="ARBA00022806"/>
    </source>
</evidence>
<keyword evidence="4 12" id="KW-0378">Hydrolase</keyword>
<feature type="binding site" evidence="12">
    <location>
        <begin position="75"/>
        <end position="82"/>
    </location>
    <ligand>
        <name>ATP</name>
        <dbReference type="ChEBI" id="CHEBI:30616"/>
    </ligand>
</feature>
<accession>A0A1L7CEN3</accession>
<organism evidence="17 18">
    <name type="scientific">Corynebacterium aquilae DSM 44791</name>
    <dbReference type="NCBI Taxonomy" id="1431546"/>
    <lineage>
        <taxon>Bacteria</taxon>
        <taxon>Bacillati</taxon>
        <taxon>Actinomycetota</taxon>
        <taxon>Actinomycetes</taxon>
        <taxon>Mycobacteriales</taxon>
        <taxon>Corynebacteriaceae</taxon>
        <taxon>Corynebacterium</taxon>
    </lineage>
</organism>
<evidence type="ECO:0000256" key="7">
    <source>
        <dbReference type="ARBA" id="ARBA00023125"/>
    </source>
</evidence>
<keyword evidence="9" id="KW-0413">Isomerase</keyword>
<dbReference type="GO" id="GO:0005524">
    <property type="term" value="F:ATP binding"/>
    <property type="evidence" value="ECO:0007669"/>
    <property type="project" value="UniProtKB-UniRule"/>
</dbReference>
<dbReference type="SUPFAM" id="SSF52540">
    <property type="entry name" value="P-loop containing nucleoside triphosphate hydrolases"/>
    <property type="match status" value="1"/>
</dbReference>
<evidence type="ECO:0000256" key="14">
    <source>
        <dbReference type="SAM" id="MobiDB-lite"/>
    </source>
</evidence>
<evidence type="ECO:0000256" key="12">
    <source>
        <dbReference type="PROSITE-ProRule" id="PRU00560"/>
    </source>
</evidence>
<keyword evidence="8" id="KW-0234">DNA repair</keyword>
<dbReference type="InterPro" id="IPR014017">
    <property type="entry name" value="DNA_helicase_UvrD-like_C"/>
</dbReference>
<evidence type="ECO:0000256" key="9">
    <source>
        <dbReference type="ARBA" id="ARBA00023235"/>
    </source>
</evidence>
<dbReference type="EC" id="5.6.2.4" evidence="13"/>
<keyword evidence="6 12" id="KW-0067">ATP-binding</keyword>
<dbReference type="InterPro" id="IPR013986">
    <property type="entry name" value="DExx_box_DNA_helicase_dom_sf"/>
</dbReference>
<sequence length="841" mass="91681">MPLQNPFSRPSVSSSSSQGVGAASTSGAHPFSPGVRAGADPAAAAQRSAEKLVEGLNPQQREAVEHIGSPLLIVAGAGSGKTAVLTRRIAYLLALRNVAPWEVLAITFTNKAAAEMRERVGQLVGPVAERMWVATFHSTCVRILRQQAQLVPGLNTNFSIYDTDDAQRLLAQIAKDKGLDAKKFTPRALLNGISNWKNELIGPEEALAEAKATHNRYEEVIAEVFGEYQRALRQANAVDFDDLIGEVVRIFQQHPPVVEYYRRRFRHVLIDEYQDTNHAQYMLVSALVGTEVTADGLQPSELCVVGDADQSIYAFRGATIRNIEEFERDYPQAKTIVLEQNYRSTQMILDAANAVIDRNDGRRAKKLWTAQGAGEKIVGYVADNEHDEARFIAGEIDELVDRGMAYSDIAVMYRTNNASRAIEDVFIRSGIPYKVVGGTRFYERKEIRDIIAYLRVIENEEDAVSLRRIINTPRRGIGDKAIAAVSLHAETHRVSFASALHAAAHGEVDGLSTRGKSAIAGFNQLLDGLRMAALSARDEVTGYPDLGVVVSEVLDSTGYRDELAKSNDPQDAARLDNVNELVAVAREFASEAANLRAYEEMDGGPTPAEDGQPEPGSLAAFLERVSLVADADQLPDGEESVVTLMTLHTAKGLEFPVVFSVGWEDGQFPHTRSLGDPTQLQEERRLAYVGITRACQRLYVTRAMMRSAWGSPVTNPPSRFLGEIPDAVIDWRREAPEFDAWGEPSYGSYGSSSGYGAARGYGSSYGSSAKPKRPRGGIPKANVGKKDLQLVVGDRVVHDKYGLGTVMEVSHGAPADTVVVDFGSSGTVRLMLLGNVPLEKL</sequence>
<comment type="catalytic activity">
    <reaction evidence="10">
        <text>Couples ATP hydrolysis with the unwinding of duplex DNA by translocating in the 3'-5' direction.</text>
        <dbReference type="EC" id="5.6.2.4"/>
    </reaction>
</comment>
<evidence type="ECO:0000256" key="13">
    <source>
        <dbReference type="RuleBase" id="RU364053"/>
    </source>
</evidence>
<comment type="catalytic activity">
    <reaction evidence="11 13">
        <text>ATP + H2O = ADP + phosphate + H(+)</text>
        <dbReference type="Rhea" id="RHEA:13065"/>
        <dbReference type="ChEBI" id="CHEBI:15377"/>
        <dbReference type="ChEBI" id="CHEBI:15378"/>
        <dbReference type="ChEBI" id="CHEBI:30616"/>
        <dbReference type="ChEBI" id="CHEBI:43474"/>
        <dbReference type="ChEBI" id="CHEBI:456216"/>
        <dbReference type="EC" id="5.6.2.4"/>
    </reaction>
</comment>
<dbReference type="GO" id="GO:0033202">
    <property type="term" value="C:DNA helicase complex"/>
    <property type="evidence" value="ECO:0007669"/>
    <property type="project" value="TreeGrafter"/>
</dbReference>
<dbReference type="PANTHER" id="PTHR11070:SF2">
    <property type="entry name" value="ATP-DEPENDENT DNA HELICASE SRS2"/>
    <property type="match status" value="1"/>
</dbReference>
<feature type="domain" description="UvrD-like helicase ATP-binding" evidence="15">
    <location>
        <begin position="54"/>
        <end position="345"/>
    </location>
</feature>
<feature type="compositionally biased region" description="Low complexity" evidence="14">
    <location>
        <begin position="11"/>
        <end position="28"/>
    </location>
</feature>
<dbReference type="PANTHER" id="PTHR11070">
    <property type="entry name" value="UVRD / RECB / PCRA DNA HELICASE FAMILY MEMBER"/>
    <property type="match status" value="1"/>
</dbReference>
<dbReference type="Pfam" id="PF21196">
    <property type="entry name" value="PcrA_UvrD_tudor"/>
    <property type="match status" value="1"/>
</dbReference>
<dbReference type="AlphaFoldDB" id="A0A1L7CEN3"/>
<keyword evidence="2 12" id="KW-0547">Nucleotide-binding</keyword>
<evidence type="ECO:0000256" key="8">
    <source>
        <dbReference type="ARBA" id="ARBA00023204"/>
    </source>
</evidence>
<name>A0A1L7CEN3_9CORY</name>
<dbReference type="CDD" id="cd18807">
    <property type="entry name" value="SF1_C_UvrD"/>
    <property type="match status" value="1"/>
</dbReference>
<dbReference type="InterPro" id="IPR005751">
    <property type="entry name" value="ATP-dep_DNA_helicase_PcrA"/>
</dbReference>
<reference evidence="17 18" key="1">
    <citation type="submission" date="2014-08" db="EMBL/GenBank/DDBJ databases">
        <title>Complete genome sequence of Corynebacterium aquilae S-613T(T) (=DSM 44791(T)), isolated from the choana of a healthy golden eagle.</title>
        <authorList>
            <person name="Ruckert C."/>
            <person name="Albersmeier A."/>
            <person name="Winkler A."/>
            <person name="Kalinowski J."/>
        </authorList>
    </citation>
    <scope>NUCLEOTIDE SEQUENCE [LARGE SCALE GENOMIC DNA]</scope>
    <source>
        <strain evidence="17 18">S-613</strain>
    </source>
</reference>
<gene>
    <name evidence="17" type="ORF">CAQU_03785</name>
</gene>
<dbReference type="GO" id="GO:0016887">
    <property type="term" value="F:ATP hydrolysis activity"/>
    <property type="evidence" value="ECO:0007669"/>
    <property type="project" value="RHEA"/>
</dbReference>
<dbReference type="Gene3D" id="1.10.10.160">
    <property type="match status" value="1"/>
</dbReference>
<dbReference type="PROSITE" id="PS51198">
    <property type="entry name" value="UVRD_HELICASE_ATP_BIND"/>
    <property type="match status" value="1"/>
</dbReference>
<dbReference type="GO" id="GO:0006260">
    <property type="term" value="P:DNA replication"/>
    <property type="evidence" value="ECO:0007669"/>
    <property type="project" value="InterPro"/>
</dbReference>
<dbReference type="PROSITE" id="PS51217">
    <property type="entry name" value="UVRD_HELICASE_CTER"/>
    <property type="match status" value="1"/>
</dbReference>
<dbReference type="GO" id="GO:0009314">
    <property type="term" value="P:response to radiation"/>
    <property type="evidence" value="ECO:0007669"/>
    <property type="project" value="UniProtKB-ARBA"/>
</dbReference>
<evidence type="ECO:0000259" key="15">
    <source>
        <dbReference type="PROSITE" id="PS51198"/>
    </source>
</evidence>
<dbReference type="KEGG" id="caqu:CAQU_03785"/>
<dbReference type="InterPro" id="IPR014016">
    <property type="entry name" value="UvrD-like_ATP-bd"/>
</dbReference>
<evidence type="ECO:0000313" key="18">
    <source>
        <dbReference type="Proteomes" id="UP000185478"/>
    </source>
</evidence>
<dbReference type="FunFam" id="1.10.10.160:FF:000001">
    <property type="entry name" value="ATP-dependent DNA helicase"/>
    <property type="match status" value="1"/>
</dbReference>
<dbReference type="CDD" id="cd17932">
    <property type="entry name" value="DEXQc_UvrD"/>
    <property type="match status" value="1"/>
</dbReference>
<dbReference type="InterPro" id="IPR000212">
    <property type="entry name" value="DNA_helicase_UvrD/REP"/>
</dbReference>
<evidence type="ECO:0000256" key="11">
    <source>
        <dbReference type="ARBA" id="ARBA00048988"/>
    </source>
</evidence>
<dbReference type="GO" id="GO:0003677">
    <property type="term" value="F:DNA binding"/>
    <property type="evidence" value="ECO:0007669"/>
    <property type="project" value="UniProtKB-KW"/>
</dbReference>
<dbReference type="Pfam" id="PF00580">
    <property type="entry name" value="UvrD-helicase"/>
    <property type="match status" value="1"/>
</dbReference>
<protein>
    <recommendedName>
        <fullName evidence="13">ATP-dependent DNA helicase</fullName>
        <ecNumber evidence="13">5.6.2.4</ecNumber>
    </recommendedName>
</protein>
<dbReference type="EMBL" id="CP009245">
    <property type="protein sequence ID" value="APT84332.1"/>
    <property type="molecule type" value="Genomic_DNA"/>
</dbReference>
<keyword evidence="7 13" id="KW-0238">DNA-binding</keyword>
<evidence type="ECO:0000256" key="3">
    <source>
        <dbReference type="ARBA" id="ARBA00022763"/>
    </source>
</evidence>
<dbReference type="Gene3D" id="1.10.486.10">
    <property type="entry name" value="PCRA, domain 4"/>
    <property type="match status" value="1"/>
</dbReference>
<evidence type="ECO:0000256" key="4">
    <source>
        <dbReference type="ARBA" id="ARBA00022801"/>
    </source>
</evidence>
<keyword evidence="3" id="KW-0227">DNA damage</keyword>
<dbReference type="RefSeq" id="WP_075725330.1">
    <property type="nucleotide sequence ID" value="NZ_CP009245.1"/>
</dbReference>
<dbReference type="GO" id="GO:0005829">
    <property type="term" value="C:cytosol"/>
    <property type="evidence" value="ECO:0007669"/>
    <property type="project" value="TreeGrafter"/>
</dbReference>
<keyword evidence="18" id="KW-1185">Reference proteome</keyword>
<dbReference type="STRING" id="1431546.CAQU_03785"/>
<dbReference type="Pfam" id="PF13361">
    <property type="entry name" value="UvrD_C"/>
    <property type="match status" value="1"/>
</dbReference>
<keyword evidence="5 12" id="KW-0347">Helicase</keyword>